<dbReference type="HOGENOM" id="CLU_061288_22_5_1"/>
<dbReference type="AlphaFoldDB" id="A0A0D3JE48"/>
<sequence length="68" mass="7599">ARVLDLFRALDRNEDGLVSRGELRSKLMGLGLQVSPHELNELFYALDPDGSGAIDYEELRRALLEAGR</sequence>
<dbReference type="GeneID" id="17267290"/>
<dbReference type="STRING" id="2903.R1CG77"/>
<dbReference type="SMART" id="SM00054">
    <property type="entry name" value="EFh"/>
    <property type="match status" value="2"/>
</dbReference>
<protein>
    <recommendedName>
        <fullName evidence="2">EF-hand domain-containing protein</fullName>
    </recommendedName>
</protein>
<dbReference type="Gene3D" id="1.10.238.10">
    <property type="entry name" value="EF-hand"/>
    <property type="match status" value="1"/>
</dbReference>
<proteinExistence type="predicted"/>
<dbReference type="EnsemblProtists" id="EOD34479">
    <property type="protein sequence ID" value="EOD34479"/>
    <property type="gene ID" value="EMIHUDRAFT_60191"/>
</dbReference>
<name>A0A0D3JE48_EMIH1</name>
<dbReference type="EnsemblProtists" id="EOD21783">
    <property type="protein sequence ID" value="EOD21783"/>
    <property type="gene ID" value="EMIHUDRAFT_60184"/>
</dbReference>
<dbReference type="PROSITE" id="PS00018">
    <property type="entry name" value="EF_HAND_1"/>
    <property type="match status" value="2"/>
</dbReference>
<dbReference type="RefSeq" id="XP_005774212.1">
    <property type="nucleotide sequence ID" value="XM_005774155.1"/>
</dbReference>
<evidence type="ECO:0000313" key="4">
    <source>
        <dbReference type="Proteomes" id="UP000013827"/>
    </source>
</evidence>
<dbReference type="PaxDb" id="2903-EOD21783"/>
<feature type="domain" description="EF-hand" evidence="2">
    <location>
        <begin position="1"/>
        <end position="33"/>
    </location>
</feature>
<dbReference type="GO" id="GO:0005509">
    <property type="term" value="F:calcium ion binding"/>
    <property type="evidence" value="ECO:0007669"/>
    <property type="project" value="InterPro"/>
</dbReference>
<dbReference type="InterPro" id="IPR011992">
    <property type="entry name" value="EF-hand-dom_pair"/>
</dbReference>
<dbReference type="CDD" id="cd00051">
    <property type="entry name" value="EFh"/>
    <property type="match status" value="1"/>
</dbReference>
<dbReference type="Pfam" id="PF13499">
    <property type="entry name" value="EF-hand_7"/>
    <property type="match status" value="1"/>
</dbReference>
<dbReference type="PROSITE" id="PS50222">
    <property type="entry name" value="EF_HAND_2"/>
    <property type="match status" value="2"/>
</dbReference>
<evidence type="ECO:0000256" key="1">
    <source>
        <dbReference type="ARBA" id="ARBA00022837"/>
    </source>
</evidence>
<dbReference type="KEGG" id="ehx:EMIHUDRAFT_60184"/>
<dbReference type="InterPro" id="IPR018247">
    <property type="entry name" value="EF_Hand_1_Ca_BS"/>
</dbReference>
<evidence type="ECO:0000259" key="2">
    <source>
        <dbReference type="PROSITE" id="PS50222"/>
    </source>
</evidence>
<dbReference type="GeneID" id="17279749"/>
<reference evidence="4" key="1">
    <citation type="journal article" date="2013" name="Nature">
        <title>Pan genome of the phytoplankton Emiliania underpins its global distribution.</title>
        <authorList>
            <person name="Read B.A."/>
            <person name="Kegel J."/>
            <person name="Klute M.J."/>
            <person name="Kuo A."/>
            <person name="Lefebvre S.C."/>
            <person name="Maumus F."/>
            <person name="Mayer C."/>
            <person name="Miller J."/>
            <person name="Monier A."/>
            <person name="Salamov A."/>
            <person name="Young J."/>
            <person name="Aguilar M."/>
            <person name="Claverie J.M."/>
            <person name="Frickenhaus S."/>
            <person name="Gonzalez K."/>
            <person name="Herman E.K."/>
            <person name="Lin Y.C."/>
            <person name="Napier J."/>
            <person name="Ogata H."/>
            <person name="Sarno A.F."/>
            <person name="Shmutz J."/>
            <person name="Schroeder D."/>
            <person name="de Vargas C."/>
            <person name="Verret F."/>
            <person name="von Dassow P."/>
            <person name="Valentin K."/>
            <person name="Van de Peer Y."/>
            <person name="Wheeler G."/>
            <person name="Dacks J.B."/>
            <person name="Delwiche C.F."/>
            <person name="Dyhrman S.T."/>
            <person name="Glockner G."/>
            <person name="John U."/>
            <person name="Richards T."/>
            <person name="Worden A.Z."/>
            <person name="Zhang X."/>
            <person name="Grigoriev I.V."/>
            <person name="Allen A.E."/>
            <person name="Bidle K."/>
            <person name="Borodovsky M."/>
            <person name="Bowler C."/>
            <person name="Brownlee C."/>
            <person name="Cock J.M."/>
            <person name="Elias M."/>
            <person name="Gladyshev V.N."/>
            <person name="Groth M."/>
            <person name="Guda C."/>
            <person name="Hadaegh A."/>
            <person name="Iglesias-Rodriguez M.D."/>
            <person name="Jenkins J."/>
            <person name="Jones B.M."/>
            <person name="Lawson T."/>
            <person name="Leese F."/>
            <person name="Lindquist E."/>
            <person name="Lobanov A."/>
            <person name="Lomsadze A."/>
            <person name="Malik S.B."/>
            <person name="Marsh M.E."/>
            <person name="Mackinder L."/>
            <person name="Mock T."/>
            <person name="Mueller-Roeber B."/>
            <person name="Pagarete A."/>
            <person name="Parker M."/>
            <person name="Probert I."/>
            <person name="Quesneville H."/>
            <person name="Raines C."/>
            <person name="Rensing S.A."/>
            <person name="Riano-Pachon D.M."/>
            <person name="Richier S."/>
            <person name="Rokitta S."/>
            <person name="Shiraiwa Y."/>
            <person name="Soanes D.M."/>
            <person name="van der Giezen M."/>
            <person name="Wahlund T.M."/>
            <person name="Williams B."/>
            <person name="Wilson W."/>
            <person name="Wolfe G."/>
            <person name="Wurch L.L."/>
        </authorList>
    </citation>
    <scope>NUCLEOTIDE SEQUENCE</scope>
</reference>
<dbReference type="Proteomes" id="UP000013827">
    <property type="component" value="Unassembled WGS sequence"/>
</dbReference>
<dbReference type="SUPFAM" id="SSF47473">
    <property type="entry name" value="EF-hand"/>
    <property type="match status" value="1"/>
</dbReference>
<feature type="domain" description="EF-hand" evidence="2">
    <location>
        <begin position="34"/>
        <end position="68"/>
    </location>
</feature>
<keyword evidence="1" id="KW-0106">Calcium</keyword>
<evidence type="ECO:0000313" key="3">
    <source>
        <dbReference type="EnsemblProtists" id="EOD21783"/>
    </source>
</evidence>
<dbReference type="RefSeq" id="XP_005786908.1">
    <property type="nucleotide sequence ID" value="XM_005786851.1"/>
</dbReference>
<dbReference type="InterPro" id="IPR002048">
    <property type="entry name" value="EF_hand_dom"/>
</dbReference>
<accession>A0A0D3JE48</accession>
<dbReference type="KEGG" id="ehx:EMIHUDRAFT_60191"/>
<reference evidence="3" key="2">
    <citation type="submission" date="2024-10" db="UniProtKB">
        <authorList>
            <consortium name="EnsemblProtists"/>
        </authorList>
    </citation>
    <scope>IDENTIFICATION</scope>
</reference>
<keyword evidence="4" id="KW-1185">Reference proteome</keyword>
<organism evidence="3 4">
    <name type="scientific">Emiliania huxleyi (strain CCMP1516)</name>
    <dbReference type="NCBI Taxonomy" id="280463"/>
    <lineage>
        <taxon>Eukaryota</taxon>
        <taxon>Haptista</taxon>
        <taxon>Haptophyta</taxon>
        <taxon>Prymnesiophyceae</taxon>
        <taxon>Isochrysidales</taxon>
        <taxon>Noelaerhabdaceae</taxon>
        <taxon>Emiliania</taxon>
    </lineage>
</organism>